<dbReference type="AlphaFoldDB" id="A0A8J3WP62"/>
<accession>A0A8J3WP62</accession>
<dbReference type="Gene3D" id="3.40.50.300">
    <property type="entry name" value="P-loop containing nucleotide triphosphate hydrolases"/>
    <property type="match status" value="1"/>
</dbReference>
<organism evidence="2 3">
    <name type="scientific">Planobispora siamensis</name>
    <dbReference type="NCBI Taxonomy" id="936338"/>
    <lineage>
        <taxon>Bacteria</taxon>
        <taxon>Bacillati</taxon>
        <taxon>Actinomycetota</taxon>
        <taxon>Actinomycetes</taxon>
        <taxon>Streptosporangiales</taxon>
        <taxon>Streptosporangiaceae</taxon>
        <taxon>Planobispora</taxon>
    </lineage>
</organism>
<proteinExistence type="predicted"/>
<comment type="caution">
    <text evidence="2">The sequence shown here is derived from an EMBL/GenBank/DDBJ whole genome shotgun (WGS) entry which is preliminary data.</text>
</comment>
<gene>
    <name evidence="2" type="ORF">Psi01_58970</name>
</gene>
<keyword evidence="1" id="KW-1133">Transmembrane helix</keyword>
<evidence type="ECO:0000313" key="3">
    <source>
        <dbReference type="Proteomes" id="UP000619788"/>
    </source>
</evidence>
<evidence type="ECO:0000313" key="2">
    <source>
        <dbReference type="EMBL" id="GIH95267.1"/>
    </source>
</evidence>
<keyword evidence="3" id="KW-1185">Reference proteome</keyword>
<feature type="transmembrane region" description="Helical" evidence="1">
    <location>
        <begin position="35"/>
        <end position="54"/>
    </location>
</feature>
<feature type="transmembrane region" description="Helical" evidence="1">
    <location>
        <begin position="93"/>
        <end position="113"/>
    </location>
</feature>
<sequence length="843" mass="91953">MGARRAASGVKDMTVKVTSASDEQRARIIGGIGPWLIWLVALPFAALIFSLLHLGVPNPAMVIISLWAGTAVITWTVWKFTGSRSGIGRGHHIINTVGCLSWVNLVVMFGPLAFQGGLIVMYLVGGLVGCIVWKVRYSRHTDRLDDVLESPKGKKRHRRKLIDGGYMVRAAADRVPAIRRGAAALAGPFPVVATPWEAPRELTSGQQALTAGPVTTDQEAQDEADAQEAWRRLQLHWREFTRVKYPTLNGARLVPLDIKPYRIRTKVNLVRGVQVPGDVEGARELLASQTGMPPSSIQPRPNKLHGGQAFIDFVLIDSLKESLPWPGPTHIGQSIAAAPTAFGLYEDRVLAQVYEAAITTAELAKRVGMTEKNLSHTLIEGMTGSGKSNYARITVTDGATRLDLVDLVIDTVKKFQTMGPIAGAFDWFAWQKAEAQALIRFLLDLIAEMAAYLGAHGYDNWQEGCGLPLVRVTIEEGGIIANELDKLDDVMNSARSAGVVMRVAFQRAHHGLADTNVRAAFGSSLIHGVKTLDDTFAMDEELLAAGCDPSIWKDKQPGMAYYSAPGLSIERMVMASRSFKFDPVMGAAIVDEYAPMREQWIRENCPDWFKILAKVDRNGVYAKRTTGAAVRKEVLEIQRAKASGARNQGSIIDMGGAGRHRATADVATDDYQVEVIGTEPAQPPVADQVDEAPAAPINAEEAIERPTFDELENELDDDLAEAARQDLADGIDARAHLEEMDPEEEFAYPPREPGSKLAKEEALEATRRYLAGKGAYFKFRPRDVYDDLCGEQGITGLSASWVRVTALPTLVAQGALHHDKAEGVYTVEEKINDIAFGPVMVGV</sequence>
<keyword evidence="1" id="KW-0812">Transmembrane</keyword>
<reference evidence="2 3" key="1">
    <citation type="submission" date="2021-01" db="EMBL/GenBank/DDBJ databases">
        <title>Whole genome shotgun sequence of Planobispora siamensis NBRC 107568.</title>
        <authorList>
            <person name="Komaki H."/>
            <person name="Tamura T."/>
        </authorList>
    </citation>
    <scope>NUCLEOTIDE SEQUENCE [LARGE SCALE GENOMIC DNA]</scope>
    <source>
        <strain evidence="2 3">NBRC 107568</strain>
    </source>
</reference>
<dbReference type="RefSeq" id="WP_204067367.1">
    <property type="nucleotide sequence ID" value="NZ_BOOJ01000052.1"/>
</dbReference>
<feature type="transmembrane region" description="Helical" evidence="1">
    <location>
        <begin position="60"/>
        <end position="81"/>
    </location>
</feature>
<dbReference type="EMBL" id="BOOJ01000052">
    <property type="protein sequence ID" value="GIH95267.1"/>
    <property type="molecule type" value="Genomic_DNA"/>
</dbReference>
<name>A0A8J3WP62_9ACTN</name>
<evidence type="ECO:0000256" key="1">
    <source>
        <dbReference type="SAM" id="Phobius"/>
    </source>
</evidence>
<keyword evidence="1" id="KW-0472">Membrane</keyword>
<protein>
    <submittedName>
        <fullName evidence="2">Uncharacterized protein</fullName>
    </submittedName>
</protein>
<dbReference type="InterPro" id="IPR027417">
    <property type="entry name" value="P-loop_NTPase"/>
</dbReference>
<dbReference type="Proteomes" id="UP000619788">
    <property type="component" value="Unassembled WGS sequence"/>
</dbReference>